<gene>
    <name evidence="6" type="ORF">C1H87_22355</name>
</gene>
<dbReference type="GO" id="GO:0009236">
    <property type="term" value="P:cobalamin biosynthetic process"/>
    <property type="evidence" value="ECO:0007669"/>
    <property type="project" value="UniProtKB-UniPathway"/>
</dbReference>
<dbReference type="EMBL" id="CP025791">
    <property type="protein sequence ID" value="AUP81310.1"/>
    <property type="molecule type" value="Genomic_DNA"/>
</dbReference>
<dbReference type="OrthoDB" id="9780707at2"/>
<dbReference type="InterPro" id="IPR014008">
    <property type="entry name" value="Cbl_synth_MTase_CbiT"/>
</dbReference>
<organism evidence="6 7">
    <name type="scientific">Flavivirga eckloniae</name>
    <dbReference type="NCBI Taxonomy" id="1803846"/>
    <lineage>
        <taxon>Bacteria</taxon>
        <taxon>Pseudomonadati</taxon>
        <taxon>Bacteroidota</taxon>
        <taxon>Flavobacteriia</taxon>
        <taxon>Flavobacteriales</taxon>
        <taxon>Flavobacteriaceae</taxon>
        <taxon>Flavivirga</taxon>
    </lineage>
</organism>
<dbReference type="RefSeq" id="WP_102757952.1">
    <property type="nucleotide sequence ID" value="NZ_CP025791.1"/>
</dbReference>
<keyword evidence="4 6" id="KW-0808">Transferase</keyword>
<name>A0A2K9PW96_9FLAO</name>
<dbReference type="CDD" id="cd11644">
    <property type="entry name" value="Precorrin-6Y-MT"/>
    <property type="match status" value="1"/>
</dbReference>
<dbReference type="UniPathway" id="UPA00148"/>
<dbReference type="InterPro" id="IPR014777">
    <property type="entry name" value="4pyrrole_Mease_sub1"/>
</dbReference>
<protein>
    <submittedName>
        <fullName evidence="6">Bifunctional cobalt-precorrin-7 (C(5))-methyltransferase/cobalt-precorrin-6B (C(15))-methyltransferase</fullName>
    </submittedName>
</protein>
<dbReference type="InterPro" id="IPR012818">
    <property type="entry name" value="CbiE"/>
</dbReference>
<evidence type="ECO:0000313" key="6">
    <source>
        <dbReference type="EMBL" id="AUP81310.1"/>
    </source>
</evidence>
<sequence>MNASKAHIDFYLVGIGNHAVPKWDDAILALIQQSTVFSGGKRHYELVKPFLPANHSWIEISGKMEALIQKYKTIHLPIVIFVSGDPFFYGFGNTLQRLLPHAKLKACPYFNSIQLLCHKTKTNYNALKTVSVHGRDWSALDSALINRNELIGVLTDAKKTPATIAKRMLQYGFDNYSITIGEALDGNNEHIEKLDLLACTKKEHDRLNCVLLNQITPKDKPFGIPDHAFVPLPNRANMITKMPIRLSTVSALQLQNKGVFWDVGSCTGSVAIEAKQHFPHVKIIAFEKRTACETIIQQNTERFSTPGIEIVIDDFFNLNLKDYPTPDAVFIGGHGGRLKELIHTVHQLNPSARCVTNAVKESSTNTFVEEFTKLNYTISTTVIQVNAHNKISIHTAEKRSK</sequence>
<reference evidence="6 7" key="1">
    <citation type="submission" date="2018-01" db="EMBL/GenBank/DDBJ databases">
        <title>Complete genome sequence of Flavivirga eckloniae ECD14 isolated from seaweed Ecklonia cava.</title>
        <authorList>
            <person name="Lee J.H."/>
            <person name="Baik K.S."/>
            <person name="Seong C.N."/>
        </authorList>
    </citation>
    <scope>NUCLEOTIDE SEQUENCE [LARGE SCALE GENOMIC DNA]</scope>
    <source>
        <strain evidence="6 7">ECD14</strain>
    </source>
</reference>
<dbReference type="KEGG" id="fek:C1H87_22355"/>
<dbReference type="InterPro" id="IPR006365">
    <property type="entry name" value="Cbl_synth_CobL"/>
</dbReference>
<evidence type="ECO:0000256" key="1">
    <source>
        <dbReference type="ARBA" id="ARBA00004953"/>
    </source>
</evidence>
<accession>A0A2K9PW96</accession>
<dbReference type="PANTHER" id="PTHR43182">
    <property type="entry name" value="COBALT-PRECORRIN-6B C(15)-METHYLTRANSFERASE (DECARBOXYLATING)"/>
    <property type="match status" value="1"/>
</dbReference>
<evidence type="ECO:0000256" key="2">
    <source>
        <dbReference type="ARBA" id="ARBA00022573"/>
    </source>
</evidence>
<evidence type="ECO:0000313" key="7">
    <source>
        <dbReference type="Proteomes" id="UP000235826"/>
    </source>
</evidence>
<dbReference type="GO" id="GO:0008276">
    <property type="term" value="F:protein methyltransferase activity"/>
    <property type="evidence" value="ECO:0007669"/>
    <property type="project" value="InterPro"/>
</dbReference>
<keyword evidence="7" id="KW-1185">Reference proteome</keyword>
<keyword evidence="3 6" id="KW-0489">Methyltransferase</keyword>
<comment type="pathway">
    <text evidence="1">Cofactor biosynthesis; adenosylcobalamin biosynthesis.</text>
</comment>
<dbReference type="InterPro" id="IPR050714">
    <property type="entry name" value="Cobalamin_biosynth_MTase"/>
</dbReference>
<dbReference type="PANTHER" id="PTHR43182:SF1">
    <property type="entry name" value="COBALT-PRECORRIN-7 C(5)-METHYLTRANSFERASE"/>
    <property type="match status" value="1"/>
</dbReference>
<dbReference type="NCBIfam" id="TIGR02469">
    <property type="entry name" value="CbiT"/>
    <property type="match status" value="1"/>
</dbReference>
<proteinExistence type="predicted"/>
<dbReference type="InterPro" id="IPR035996">
    <property type="entry name" value="4pyrrol_Methylase_sf"/>
</dbReference>
<dbReference type="Gene3D" id="3.40.1010.10">
    <property type="entry name" value="Cobalt-precorrin-4 Transmethylase, Domain 1"/>
    <property type="match status" value="1"/>
</dbReference>
<dbReference type="Gene3D" id="3.40.50.150">
    <property type="entry name" value="Vaccinia Virus protein VP39"/>
    <property type="match status" value="1"/>
</dbReference>
<evidence type="ECO:0000256" key="5">
    <source>
        <dbReference type="ARBA" id="ARBA00022691"/>
    </source>
</evidence>
<evidence type="ECO:0000256" key="3">
    <source>
        <dbReference type="ARBA" id="ARBA00022603"/>
    </source>
</evidence>
<dbReference type="NCBIfam" id="TIGR02467">
    <property type="entry name" value="CbiE"/>
    <property type="match status" value="1"/>
</dbReference>
<keyword evidence="2" id="KW-0169">Cobalamin biosynthesis</keyword>
<dbReference type="AlphaFoldDB" id="A0A2K9PW96"/>
<evidence type="ECO:0000256" key="4">
    <source>
        <dbReference type="ARBA" id="ARBA00022679"/>
    </source>
</evidence>
<dbReference type="SUPFAM" id="SSF53335">
    <property type="entry name" value="S-adenosyl-L-methionine-dependent methyltransferases"/>
    <property type="match status" value="1"/>
</dbReference>
<keyword evidence="5" id="KW-0949">S-adenosyl-L-methionine</keyword>
<dbReference type="GO" id="GO:0032259">
    <property type="term" value="P:methylation"/>
    <property type="evidence" value="ECO:0007669"/>
    <property type="project" value="UniProtKB-KW"/>
</dbReference>
<dbReference type="PIRSF" id="PIRSF036428">
    <property type="entry name" value="CobL"/>
    <property type="match status" value="1"/>
</dbReference>
<dbReference type="SUPFAM" id="SSF53790">
    <property type="entry name" value="Tetrapyrrole methylase"/>
    <property type="match status" value="1"/>
</dbReference>
<dbReference type="Proteomes" id="UP000235826">
    <property type="component" value="Chromosome"/>
</dbReference>
<dbReference type="InterPro" id="IPR029063">
    <property type="entry name" value="SAM-dependent_MTases_sf"/>
</dbReference>